<dbReference type="EMBL" id="VSWD01000009">
    <property type="protein sequence ID" value="KAK3092619.1"/>
    <property type="molecule type" value="Genomic_DNA"/>
</dbReference>
<name>A0AA89BRB1_PINIB</name>
<evidence type="ECO:0000313" key="2">
    <source>
        <dbReference type="EMBL" id="KAK3092619.1"/>
    </source>
</evidence>
<dbReference type="PROSITE" id="PS50041">
    <property type="entry name" value="C_TYPE_LECTIN_2"/>
    <property type="match status" value="1"/>
</dbReference>
<protein>
    <recommendedName>
        <fullName evidence="1">C-type lectin domain-containing protein</fullName>
    </recommendedName>
</protein>
<comment type="caution">
    <text evidence="2">The sequence shown here is derived from an EMBL/GenBank/DDBJ whole genome shotgun (WGS) entry which is preliminary data.</text>
</comment>
<dbReference type="InterPro" id="IPR001304">
    <property type="entry name" value="C-type_lectin-like"/>
</dbReference>
<feature type="domain" description="C-type lectin" evidence="1">
    <location>
        <begin position="1"/>
        <end position="107"/>
    </location>
</feature>
<sequence length="503" mass="55949">GASFQLIKSLKTFHAAEQYCVSHGGHLASIHSAQENQAVYNLCHAVGKNCWIGFEKRGSSYSWTDGSTSSYKNFISGEPDNWHGLEGCAVLKVDSRYHGQWSDQACDASYDHSYFVCKLQNTGGSQTGNVHSTQSHGSQSSASKLSIRGNHFMYNGHRIFLSGINKAWEQYAYDFGNNQYSNVRSKYNHVLQQIQQSGGNSVRIWVHIDGQSSPKFDGSGHVTATDNSGTLISDLRTLLHDARSHNVFVFLTLWNGAAKSNSHNRLDGLIKDTNKLQSYLNHALIPMVKALKNEPALGGWDIMNEPEGEMKPDIYSSDPCHDTRILHNSGAGWEGKLYTAQEIQRFVNWQADAIKRTDPSALVTVGAWSGRVNTDHFGYHNYYKDSCLVKSGGKQMGTLSFYQVHSYAWQGHFGSDSPFKILLKKHKFSDLGLNKPLVIGEYREKDGGGMSINQLYDYAYNNGYAGGWGWSQTDGNMANLMKGMQHVKNYHNQAQGGTVKISI</sequence>
<dbReference type="CDD" id="cd00037">
    <property type="entry name" value="CLECT"/>
    <property type="match status" value="1"/>
</dbReference>
<dbReference type="Proteomes" id="UP001186944">
    <property type="component" value="Unassembled WGS sequence"/>
</dbReference>
<proteinExistence type="predicted"/>
<dbReference type="Gene3D" id="3.10.100.10">
    <property type="entry name" value="Mannose-Binding Protein A, subunit A"/>
    <property type="match status" value="1"/>
</dbReference>
<dbReference type="InterPro" id="IPR016186">
    <property type="entry name" value="C-type_lectin-like/link_sf"/>
</dbReference>
<dbReference type="InterPro" id="IPR016187">
    <property type="entry name" value="CTDL_fold"/>
</dbReference>
<dbReference type="SUPFAM" id="SSF51445">
    <property type="entry name" value="(Trans)glycosidases"/>
    <property type="match status" value="1"/>
</dbReference>
<dbReference type="SUPFAM" id="SSF56436">
    <property type="entry name" value="C-type lectin-like"/>
    <property type="match status" value="1"/>
</dbReference>
<dbReference type="InterPro" id="IPR017853">
    <property type="entry name" value="GH"/>
</dbReference>
<feature type="non-terminal residue" evidence="2">
    <location>
        <position position="1"/>
    </location>
</feature>
<dbReference type="Gene3D" id="3.20.20.80">
    <property type="entry name" value="Glycosidases"/>
    <property type="match status" value="1"/>
</dbReference>
<gene>
    <name evidence="2" type="ORF">FSP39_005037</name>
</gene>
<dbReference type="AlphaFoldDB" id="A0AA89BRB1"/>
<evidence type="ECO:0000313" key="3">
    <source>
        <dbReference type="Proteomes" id="UP001186944"/>
    </source>
</evidence>
<keyword evidence="3" id="KW-1185">Reference proteome</keyword>
<dbReference type="PANTHER" id="PTHR37398:SF3">
    <property type="entry name" value="GLYCOSIDE HYDROLASE FAMILY 5 DOMAIN-CONTAINING PROTEIN"/>
    <property type="match status" value="1"/>
</dbReference>
<dbReference type="Pfam" id="PF00059">
    <property type="entry name" value="Lectin_C"/>
    <property type="match status" value="1"/>
</dbReference>
<dbReference type="PANTHER" id="PTHR37398">
    <property type="entry name" value="ENDO-BETA-1,4-MANNANASE"/>
    <property type="match status" value="1"/>
</dbReference>
<dbReference type="SMART" id="SM00034">
    <property type="entry name" value="CLECT"/>
    <property type="match status" value="1"/>
</dbReference>
<accession>A0AA89BRB1</accession>
<reference evidence="2" key="1">
    <citation type="submission" date="2019-08" db="EMBL/GenBank/DDBJ databases">
        <title>The improved chromosome-level genome for the pearl oyster Pinctada fucata martensii using PacBio sequencing and Hi-C.</title>
        <authorList>
            <person name="Zheng Z."/>
        </authorList>
    </citation>
    <scope>NUCLEOTIDE SEQUENCE</scope>
    <source>
        <strain evidence="2">ZZ-2019</strain>
        <tissue evidence="2">Adductor muscle</tissue>
    </source>
</reference>
<evidence type="ECO:0000259" key="1">
    <source>
        <dbReference type="PROSITE" id="PS50041"/>
    </source>
</evidence>
<organism evidence="2 3">
    <name type="scientific">Pinctada imbricata</name>
    <name type="common">Atlantic pearl-oyster</name>
    <name type="synonym">Pinctada martensii</name>
    <dbReference type="NCBI Taxonomy" id="66713"/>
    <lineage>
        <taxon>Eukaryota</taxon>
        <taxon>Metazoa</taxon>
        <taxon>Spiralia</taxon>
        <taxon>Lophotrochozoa</taxon>
        <taxon>Mollusca</taxon>
        <taxon>Bivalvia</taxon>
        <taxon>Autobranchia</taxon>
        <taxon>Pteriomorphia</taxon>
        <taxon>Pterioida</taxon>
        <taxon>Pterioidea</taxon>
        <taxon>Pteriidae</taxon>
        <taxon>Pinctada</taxon>
    </lineage>
</organism>